<evidence type="ECO:0000256" key="3">
    <source>
        <dbReference type="ARBA" id="ARBA00022989"/>
    </source>
</evidence>
<keyword evidence="2 5" id="KW-0812">Transmembrane</keyword>
<dbReference type="OrthoDB" id="1712901at2759"/>
<reference evidence="6 7" key="1">
    <citation type="journal article" date="2013" name="Proc. Natl. Acad. Sci. U.S.A.">
        <title>Fine-scale variation in meiotic recombination in Mimulus inferred from population shotgun sequencing.</title>
        <authorList>
            <person name="Hellsten U."/>
            <person name="Wright K.M."/>
            <person name="Jenkins J."/>
            <person name="Shu S."/>
            <person name="Yuan Y."/>
            <person name="Wessler S.R."/>
            <person name="Schmutz J."/>
            <person name="Willis J.H."/>
            <person name="Rokhsar D.S."/>
        </authorList>
    </citation>
    <scope>NUCLEOTIDE SEQUENCE [LARGE SCALE GENOMIC DNA]</scope>
    <source>
        <strain evidence="7">cv. DUN x IM62</strain>
    </source>
</reference>
<sequence>MSDLVNVKKWLKSSLKLLNFSVGVGGIALIVFGISTVRVLQPHRKDDSSSHHLYFPWFFYAFLGVGIALCAVTYLGYIASHTANFRCFYSYIYIVLLLLILELVITTKVFSDPNLKKELPAELSERFDEFNDFVHTWRWFVDSIYLIQGVCVFSVAILRTYHEIKVNSNVIEQVNEQPRYPLLDTLSQWRLTEPTRNLV</sequence>
<dbReference type="eggNOG" id="ENOG502RYDA">
    <property type="taxonomic scope" value="Eukaryota"/>
</dbReference>
<protein>
    <recommendedName>
        <fullName evidence="8">Tetraspanin-19-like</fullName>
    </recommendedName>
</protein>
<dbReference type="STRING" id="4155.A0A022QK79"/>
<dbReference type="GO" id="GO:0016020">
    <property type="term" value="C:membrane"/>
    <property type="evidence" value="ECO:0007669"/>
    <property type="project" value="UniProtKB-SubCell"/>
</dbReference>
<feature type="transmembrane region" description="Helical" evidence="5">
    <location>
        <begin position="137"/>
        <end position="158"/>
    </location>
</feature>
<evidence type="ECO:0000313" key="7">
    <source>
        <dbReference type="Proteomes" id="UP000030748"/>
    </source>
</evidence>
<dbReference type="AlphaFoldDB" id="A0A022QK79"/>
<evidence type="ECO:0000256" key="4">
    <source>
        <dbReference type="ARBA" id="ARBA00023136"/>
    </source>
</evidence>
<accession>A0A022QK79</accession>
<comment type="subcellular location">
    <subcellularLocation>
        <location evidence="1">Membrane</location>
        <topology evidence="1">Multi-pass membrane protein</topology>
    </subcellularLocation>
</comment>
<dbReference type="Proteomes" id="UP000030748">
    <property type="component" value="Unassembled WGS sequence"/>
</dbReference>
<feature type="transmembrane region" description="Helical" evidence="5">
    <location>
        <begin position="91"/>
        <end position="110"/>
    </location>
</feature>
<keyword evidence="3 5" id="KW-1133">Transmembrane helix</keyword>
<keyword evidence="7" id="KW-1185">Reference proteome</keyword>
<evidence type="ECO:0000256" key="1">
    <source>
        <dbReference type="ARBA" id="ARBA00004141"/>
    </source>
</evidence>
<dbReference type="Pfam" id="PF00335">
    <property type="entry name" value="Tetraspanin"/>
    <property type="match status" value="1"/>
</dbReference>
<keyword evidence="4 5" id="KW-0472">Membrane</keyword>
<feature type="transmembrane region" description="Helical" evidence="5">
    <location>
        <begin position="17"/>
        <end position="37"/>
    </location>
</feature>
<dbReference type="InterPro" id="IPR018499">
    <property type="entry name" value="Tetraspanin/Peripherin"/>
</dbReference>
<feature type="transmembrane region" description="Helical" evidence="5">
    <location>
        <begin position="57"/>
        <end position="79"/>
    </location>
</feature>
<organism evidence="6 7">
    <name type="scientific">Erythranthe guttata</name>
    <name type="common">Yellow monkey flower</name>
    <name type="synonym">Mimulus guttatus</name>
    <dbReference type="NCBI Taxonomy" id="4155"/>
    <lineage>
        <taxon>Eukaryota</taxon>
        <taxon>Viridiplantae</taxon>
        <taxon>Streptophyta</taxon>
        <taxon>Embryophyta</taxon>
        <taxon>Tracheophyta</taxon>
        <taxon>Spermatophyta</taxon>
        <taxon>Magnoliopsida</taxon>
        <taxon>eudicotyledons</taxon>
        <taxon>Gunneridae</taxon>
        <taxon>Pentapetalae</taxon>
        <taxon>asterids</taxon>
        <taxon>lamiids</taxon>
        <taxon>Lamiales</taxon>
        <taxon>Phrymaceae</taxon>
        <taxon>Erythranthe</taxon>
    </lineage>
</organism>
<proteinExistence type="predicted"/>
<evidence type="ECO:0000313" key="6">
    <source>
        <dbReference type="EMBL" id="EYU27959.1"/>
    </source>
</evidence>
<name>A0A022QK79_ERYGU</name>
<dbReference type="EMBL" id="KI631456">
    <property type="protein sequence ID" value="EYU27959.1"/>
    <property type="molecule type" value="Genomic_DNA"/>
</dbReference>
<dbReference type="PhylomeDB" id="A0A022QK79"/>
<gene>
    <name evidence="6" type="ORF">MIMGU_mgv1a014133mg</name>
</gene>
<evidence type="ECO:0008006" key="8">
    <source>
        <dbReference type="Google" id="ProtNLM"/>
    </source>
</evidence>
<evidence type="ECO:0000256" key="2">
    <source>
        <dbReference type="ARBA" id="ARBA00022692"/>
    </source>
</evidence>
<dbReference type="KEGG" id="egt:105968935"/>
<evidence type="ECO:0000256" key="5">
    <source>
        <dbReference type="SAM" id="Phobius"/>
    </source>
</evidence>